<evidence type="ECO:0000256" key="2">
    <source>
        <dbReference type="ARBA" id="ARBA00022679"/>
    </source>
</evidence>
<evidence type="ECO:0000256" key="4">
    <source>
        <dbReference type="PROSITE-ProRule" id="PRU00236"/>
    </source>
</evidence>
<accession>A0A3D9UZP8</accession>
<dbReference type="PROSITE" id="PS50305">
    <property type="entry name" value="SIRTUIN"/>
    <property type="match status" value="1"/>
</dbReference>
<dbReference type="PANTHER" id="PTHR11085:SF4">
    <property type="entry name" value="NAD-DEPENDENT PROTEIN DEACYLASE"/>
    <property type="match status" value="1"/>
</dbReference>
<dbReference type="PANTHER" id="PTHR11085">
    <property type="entry name" value="NAD-DEPENDENT PROTEIN DEACYLASE SIRTUIN-5, MITOCHONDRIAL-RELATED"/>
    <property type="match status" value="1"/>
</dbReference>
<comment type="caution">
    <text evidence="6">The sequence shown here is derived from an EMBL/GenBank/DDBJ whole genome shotgun (WGS) entry which is preliminary data.</text>
</comment>
<dbReference type="SUPFAM" id="SSF52467">
    <property type="entry name" value="DHS-like NAD/FAD-binding domain"/>
    <property type="match status" value="1"/>
</dbReference>
<evidence type="ECO:0000313" key="6">
    <source>
        <dbReference type="EMBL" id="REF34978.1"/>
    </source>
</evidence>
<protein>
    <recommendedName>
        <fullName evidence="1">protein acetyllysine N-acetyltransferase</fullName>
        <ecNumber evidence="1">2.3.1.286</ecNumber>
    </recommendedName>
</protein>
<keyword evidence="7" id="KW-1185">Reference proteome</keyword>
<evidence type="ECO:0000259" key="5">
    <source>
        <dbReference type="PROSITE" id="PS50305"/>
    </source>
</evidence>
<evidence type="ECO:0000256" key="1">
    <source>
        <dbReference type="ARBA" id="ARBA00012928"/>
    </source>
</evidence>
<organism evidence="6 7">
    <name type="scientific">Thermasporomyces composti</name>
    <dbReference type="NCBI Taxonomy" id="696763"/>
    <lineage>
        <taxon>Bacteria</taxon>
        <taxon>Bacillati</taxon>
        <taxon>Actinomycetota</taxon>
        <taxon>Actinomycetes</taxon>
        <taxon>Propionibacteriales</taxon>
        <taxon>Nocardioidaceae</taxon>
        <taxon>Thermasporomyces</taxon>
    </lineage>
</organism>
<keyword evidence="4" id="KW-0862">Zinc</keyword>
<evidence type="ECO:0000313" key="7">
    <source>
        <dbReference type="Proteomes" id="UP000256485"/>
    </source>
</evidence>
<sequence>MAVWLRDARTVTVLTGAGISTDSGIPDFRGPRGVWTTNPAAERLSNIADYLADPAVRVEAWKSRRDHPAWTARPNRAHEALVRLERAGLIHTVVTQNIDGLHQKAGSTRVVELHGTVWWAVCLECGLRTPMADVLARVDAGEPDPRCLSCGGIQKSATISFGQPLDRDVLAQAVRAAEESDLFLAVGTSLTVYPAAGLCDVALEAGARLVVINGQPTPYDEKAAAVLRDPIGEVLPRLADAALGEARA</sequence>
<reference evidence="6 7" key="1">
    <citation type="submission" date="2018-08" db="EMBL/GenBank/DDBJ databases">
        <title>Sequencing the genomes of 1000 actinobacteria strains.</title>
        <authorList>
            <person name="Klenk H.-P."/>
        </authorList>
    </citation>
    <scope>NUCLEOTIDE SEQUENCE [LARGE SCALE GENOMIC DNA]</scope>
    <source>
        <strain evidence="6 7">DSM 22891</strain>
    </source>
</reference>
<feature type="binding site" evidence="4">
    <location>
        <position position="150"/>
    </location>
    <ligand>
        <name>Zn(2+)</name>
        <dbReference type="ChEBI" id="CHEBI:29105"/>
    </ligand>
</feature>
<dbReference type="GO" id="GO:0070403">
    <property type="term" value="F:NAD+ binding"/>
    <property type="evidence" value="ECO:0007669"/>
    <property type="project" value="InterPro"/>
</dbReference>
<dbReference type="GO" id="GO:0017136">
    <property type="term" value="F:histone deacetylase activity, NAD-dependent"/>
    <property type="evidence" value="ECO:0007669"/>
    <property type="project" value="TreeGrafter"/>
</dbReference>
<feature type="binding site" evidence="4">
    <location>
        <position position="122"/>
    </location>
    <ligand>
        <name>Zn(2+)</name>
        <dbReference type="ChEBI" id="CHEBI:29105"/>
    </ligand>
</feature>
<dbReference type="GO" id="GO:0046872">
    <property type="term" value="F:metal ion binding"/>
    <property type="evidence" value="ECO:0007669"/>
    <property type="project" value="UniProtKB-KW"/>
</dbReference>
<dbReference type="EMBL" id="QTUC01000001">
    <property type="protein sequence ID" value="REF34978.1"/>
    <property type="molecule type" value="Genomic_DNA"/>
</dbReference>
<dbReference type="Gene3D" id="3.40.50.1220">
    <property type="entry name" value="TPP-binding domain"/>
    <property type="match status" value="1"/>
</dbReference>
<evidence type="ECO:0000256" key="3">
    <source>
        <dbReference type="ARBA" id="ARBA00023027"/>
    </source>
</evidence>
<keyword evidence="4" id="KW-0479">Metal-binding</keyword>
<keyword evidence="2" id="KW-0808">Transferase</keyword>
<dbReference type="Pfam" id="PF02146">
    <property type="entry name" value="SIR2"/>
    <property type="match status" value="1"/>
</dbReference>
<feature type="binding site" evidence="4">
    <location>
        <position position="125"/>
    </location>
    <ligand>
        <name>Zn(2+)</name>
        <dbReference type="ChEBI" id="CHEBI:29105"/>
    </ligand>
</feature>
<dbReference type="EC" id="2.3.1.286" evidence="1"/>
<dbReference type="AlphaFoldDB" id="A0A3D9UZP8"/>
<gene>
    <name evidence="6" type="ORF">DFJ64_0347</name>
</gene>
<dbReference type="InterPro" id="IPR050134">
    <property type="entry name" value="NAD-dep_sirtuin_deacylases"/>
</dbReference>
<dbReference type="Proteomes" id="UP000256485">
    <property type="component" value="Unassembled WGS sequence"/>
</dbReference>
<dbReference type="InterPro" id="IPR029035">
    <property type="entry name" value="DHS-like_NAD/FAD-binding_dom"/>
</dbReference>
<dbReference type="InterPro" id="IPR003000">
    <property type="entry name" value="Sirtuin"/>
</dbReference>
<keyword evidence="3" id="KW-0520">NAD</keyword>
<feature type="binding site" evidence="4">
    <location>
        <position position="147"/>
    </location>
    <ligand>
        <name>Zn(2+)</name>
        <dbReference type="ChEBI" id="CHEBI:29105"/>
    </ligand>
</feature>
<name>A0A3D9UZP8_THECX</name>
<proteinExistence type="predicted"/>
<dbReference type="CDD" id="cd01407">
    <property type="entry name" value="SIR2-fam"/>
    <property type="match status" value="1"/>
</dbReference>
<feature type="domain" description="Deacetylase sirtuin-type" evidence="5">
    <location>
        <begin position="1"/>
        <end position="246"/>
    </location>
</feature>
<dbReference type="Gene3D" id="3.30.1600.10">
    <property type="entry name" value="SIR2/SIRT2 'Small Domain"/>
    <property type="match status" value="1"/>
</dbReference>
<dbReference type="InterPro" id="IPR026590">
    <property type="entry name" value="Ssirtuin_cat_dom"/>
</dbReference>
<feature type="active site" description="Proton acceptor" evidence="4">
    <location>
        <position position="114"/>
    </location>
</feature>
<dbReference type="InterPro" id="IPR026591">
    <property type="entry name" value="Sirtuin_cat_small_dom_sf"/>
</dbReference>